<dbReference type="EMBL" id="CP158375">
    <property type="protein sequence ID" value="XDO97647.1"/>
    <property type="molecule type" value="Genomic_DNA"/>
</dbReference>
<accession>A0AB39KVS5</accession>
<keyword evidence="3" id="KW-0282">Flagellum</keyword>
<comment type="similarity">
    <text evidence="1">Belongs to the flagella basal body rod proteins family.</text>
</comment>
<dbReference type="SUPFAM" id="SSF64518">
    <property type="entry name" value="Phase 1 flagellin"/>
    <property type="match status" value="1"/>
</dbReference>
<reference evidence="3" key="1">
    <citation type="submission" date="2024-06" db="EMBL/GenBank/DDBJ databases">
        <title>Caulobacter inopinatus, sp. nov.</title>
        <authorList>
            <person name="Donachie S.P."/>
        </authorList>
    </citation>
    <scope>NUCLEOTIDE SEQUENCE</scope>
    <source>
        <strain evidence="3">73W</strain>
    </source>
</reference>
<keyword evidence="3" id="KW-0969">Cilium</keyword>
<evidence type="ECO:0000256" key="1">
    <source>
        <dbReference type="ARBA" id="ARBA00009677"/>
    </source>
</evidence>
<organism evidence="3">
    <name type="scientific">Caulobacter sp. 73W</name>
    <dbReference type="NCBI Taxonomy" id="3161137"/>
    <lineage>
        <taxon>Bacteria</taxon>
        <taxon>Pseudomonadati</taxon>
        <taxon>Pseudomonadota</taxon>
        <taxon>Alphaproteobacteria</taxon>
        <taxon>Caulobacterales</taxon>
        <taxon>Caulobacteraceae</taxon>
        <taxon>Caulobacter</taxon>
    </lineage>
</organism>
<name>A0AB39KVS5_9CAUL</name>
<feature type="domain" description="Flagellar basal-body/hook protein C-terminal" evidence="2">
    <location>
        <begin position="32"/>
        <end position="71"/>
    </location>
</feature>
<gene>
    <name evidence="3" type="ORF">ABOZ73_04295</name>
</gene>
<dbReference type="RefSeq" id="WP_369061005.1">
    <property type="nucleotide sequence ID" value="NZ_CP158375.1"/>
</dbReference>
<sequence length="74" mass="7941">MDVYAVAAAGMQNAFKRLDSSAQRVVRWGTPEGEDVDLAEETVEQVKAETELAANAAVVKTADKMMGSLLDIKV</sequence>
<dbReference type="AlphaFoldDB" id="A0AB39KVS5"/>
<dbReference type="InterPro" id="IPR010930">
    <property type="entry name" value="Flg_bb/hook_C_dom"/>
</dbReference>
<dbReference type="Pfam" id="PF06429">
    <property type="entry name" value="Flg_bbr_C"/>
    <property type="match status" value="1"/>
</dbReference>
<keyword evidence="3" id="KW-0966">Cell projection</keyword>
<protein>
    <submittedName>
        <fullName evidence="3">Flagellar basal body rod C-terminal domain-containing protein</fullName>
    </submittedName>
</protein>
<evidence type="ECO:0000313" key="3">
    <source>
        <dbReference type="EMBL" id="XDO97647.1"/>
    </source>
</evidence>
<proteinExistence type="inferred from homology"/>
<evidence type="ECO:0000259" key="2">
    <source>
        <dbReference type="Pfam" id="PF06429"/>
    </source>
</evidence>